<sequence length="166" mass="19495">MNKILSAIILISFFILQHTVIAVETAPRISDREIIESLAEIRGNLKRLDEKLDTVDKSLNKRIDDLDSNLNKRIDALDSKLNKRIDDLRTDINSRFEEVGNRFDTLQWTLGLFITIALVIFGFVLRMQWQMHRRQTQMETILETQREELSFIKKLIEKFQPPRGVL</sequence>
<accession>A0A2C9CDJ3</accession>
<gene>
    <name evidence="1" type="ORF">KSMBR1_1269</name>
</gene>
<protein>
    <submittedName>
        <fullName evidence="1">Uncharacterized protein</fullName>
    </submittedName>
</protein>
<dbReference type="KEGG" id="kst:KSMBR1_1269"/>
<dbReference type="SUPFAM" id="SSF47162">
    <property type="entry name" value="Apolipoprotein"/>
    <property type="match status" value="1"/>
</dbReference>
<dbReference type="Proteomes" id="UP000221734">
    <property type="component" value="Chromosome Kuenenia_stuttgartiensis_MBR1"/>
</dbReference>
<keyword evidence="2" id="KW-1185">Reference proteome</keyword>
<name>A0A2C9CDJ3_KUEST</name>
<dbReference type="Gene3D" id="1.20.120.20">
    <property type="entry name" value="Apolipoprotein"/>
    <property type="match status" value="1"/>
</dbReference>
<evidence type="ECO:0000313" key="1">
    <source>
        <dbReference type="EMBL" id="SOH03771.1"/>
    </source>
</evidence>
<dbReference type="EMBL" id="LT934425">
    <property type="protein sequence ID" value="SOH03771.1"/>
    <property type="molecule type" value="Genomic_DNA"/>
</dbReference>
<proteinExistence type="predicted"/>
<dbReference type="OrthoDB" id="965621at2"/>
<evidence type="ECO:0000313" key="2">
    <source>
        <dbReference type="Proteomes" id="UP000221734"/>
    </source>
</evidence>
<dbReference type="RefSeq" id="WP_099324542.1">
    <property type="nucleotide sequence ID" value="NZ_LT934425.1"/>
</dbReference>
<organism evidence="1 2">
    <name type="scientific">Kuenenia stuttgartiensis</name>
    <dbReference type="NCBI Taxonomy" id="174633"/>
    <lineage>
        <taxon>Bacteria</taxon>
        <taxon>Pseudomonadati</taxon>
        <taxon>Planctomycetota</taxon>
        <taxon>Candidatus Brocadiia</taxon>
        <taxon>Candidatus Brocadiales</taxon>
        <taxon>Candidatus Brocadiaceae</taxon>
        <taxon>Candidatus Kuenenia</taxon>
    </lineage>
</organism>
<dbReference type="AlphaFoldDB" id="A0A2C9CDJ3"/>
<reference evidence="2" key="1">
    <citation type="submission" date="2017-10" db="EMBL/GenBank/DDBJ databases">
        <authorList>
            <person name="Frank J."/>
        </authorList>
    </citation>
    <scope>NUCLEOTIDE SEQUENCE [LARGE SCALE GENOMIC DNA]</scope>
</reference>